<proteinExistence type="predicted"/>
<protein>
    <submittedName>
        <fullName evidence="1">Major allergen d 1</fullName>
    </submittedName>
</protein>
<dbReference type="Proteomes" id="UP001164539">
    <property type="component" value="Chromosome 3"/>
</dbReference>
<organism evidence="1 2">
    <name type="scientific">Melia azedarach</name>
    <name type="common">Chinaberry tree</name>
    <dbReference type="NCBI Taxonomy" id="155640"/>
    <lineage>
        <taxon>Eukaryota</taxon>
        <taxon>Viridiplantae</taxon>
        <taxon>Streptophyta</taxon>
        <taxon>Embryophyta</taxon>
        <taxon>Tracheophyta</taxon>
        <taxon>Spermatophyta</taxon>
        <taxon>Magnoliopsida</taxon>
        <taxon>eudicotyledons</taxon>
        <taxon>Gunneridae</taxon>
        <taxon>Pentapetalae</taxon>
        <taxon>rosids</taxon>
        <taxon>malvids</taxon>
        <taxon>Sapindales</taxon>
        <taxon>Meliaceae</taxon>
        <taxon>Melia</taxon>
    </lineage>
</organism>
<gene>
    <name evidence="1" type="ORF">OWV82_005647</name>
</gene>
<sequence>MGVFTYELEVVTRIPPSRMFQALVLDGDNLIPKIVPETIKNVELIEGNGGPGSIKKITFGRGNQFNYVKHKVETLDKENLTYSYSVIEGDALMNTLEKITYETKISPSPDGGSICKSISKYHTIGGFEIKEEQIKAGKEKSSGFFKAIEAYLLENPDAY</sequence>
<keyword evidence="2" id="KW-1185">Reference proteome</keyword>
<name>A0ACC1YF60_MELAZ</name>
<evidence type="ECO:0000313" key="1">
    <source>
        <dbReference type="EMBL" id="KAJ4722086.1"/>
    </source>
</evidence>
<accession>A0ACC1YF60</accession>
<comment type="caution">
    <text evidence="1">The sequence shown here is derived from an EMBL/GenBank/DDBJ whole genome shotgun (WGS) entry which is preliminary data.</text>
</comment>
<reference evidence="1 2" key="1">
    <citation type="journal article" date="2023" name="Science">
        <title>Complex scaffold remodeling in plant triterpene biosynthesis.</title>
        <authorList>
            <person name="De La Pena R."/>
            <person name="Hodgson H."/>
            <person name="Liu J.C."/>
            <person name="Stephenson M.J."/>
            <person name="Martin A.C."/>
            <person name="Owen C."/>
            <person name="Harkess A."/>
            <person name="Leebens-Mack J."/>
            <person name="Jimenez L.E."/>
            <person name="Osbourn A."/>
            <person name="Sattely E.S."/>
        </authorList>
    </citation>
    <scope>NUCLEOTIDE SEQUENCE [LARGE SCALE GENOMIC DNA]</scope>
    <source>
        <strain evidence="2">cv. JPN11</strain>
        <tissue evidence="1">Leaf</tissue>
    </source>
</reference>
<dbReference type="EMBL" id="CM051396">
    <property type="protein sequence ID" value="KAJ4722086.1"/>
    <property type="molecule type" value="Genomic_DNA"/>
</dbReference>
<evidence type="ECO:0000313" key="2">
    <source>
        <dbReference type="Proteomes" id="UP001164539"/>
    </source>
</evidence>